<dbReference type="EMBL" id="LACB01000052">
    <property type="protein sequence ID" value="KAJ9490605.1"/>
    <property type="molecule type" value="Genomic_DNA"/>
</dbReference>
<name>A0AAI9XB50_PENTH</name>
<evidence type="ECO:0000313" key="1">
    <source>
        <dbReference type="EMBL" id="KAJ9490605.1"/>
    </source>
</evidence>
<comment type="caution">
    <text evidence="1">The sequence shown here is derived from an EMBL/GenBank/DDBJ whole genome shotgun (WGS) entry which is preliminary data.</text>
</comment>
<gene>
    <name evidence="1" type="ORF">VN97_g2636</name>
</gene>
<dbReference type="AlphaFoldDB" id="A0AAI9XB50"/>
<keyword evidence="2" id="KW-1185">Reference proteome</keyword>
<dbReference type="Proteomes" id="UP001227192">
    <property type="component" value="Unassembled WGS sequence"/>
</dbReference>
<protein>
    <submittedName>
        <fullName evidence="1">Uncharacterized protein</fullName>
    </submittedName>
</protein>
<organism evidence="1 2">
    <name type="scientific">Penicillium thymicola</name>
    <dbReference type="NCBI Taxonomy" id="293382"/>
    <lineage>
        <taxon>Eukaryota</taxon>
        <taxon>Fungi</taxon>
        <taxon>Dikarya</taxon>
        <taxon>Ascomycota</taxon>
        <taxon>Pezizomycotina</taxon>
        <taxon>Eurotiomycetes</taxon>
        <taxon>Eurotiomycetidae</taxon>
        <taxon>Eurotiales</taxon>
        <taxon>Aspergillaceae</taxon>
        <taxon>Penicillium</taxon>
    </lineage>
</organism>
<proteinExistence type="predicted"/>
<reference evidence="1" key="2">
    <citation type="journal article" date="2016" name="Fungal Biol.">
        <title>Ochratoxin A production by Penicillium thymicola.</title>
        <authorList>
            <person name="Nguyen H.D.T."/>
            <person name="McMullin D.R."/>
            <person name="Ponomareva E."/>
            <person name="Riley R."/>
            <person name="Pomraning K.R."/>
            <person name="Baker S.E."/>
            <person name="Seifert K.A."/>
        </authorList>
    </citation>
    <scope>NUCLEOTIDE SEQUENCE</scope>
    <source>
        <strain evidence="1">DAOM 180753</strain>
    </source>
</reference>
<sequence>MLYSYNKLTCLYCLGLTMGPKVGPKTQPICGLGWVGLWTLWAIERSTYSWTPPFFISFFFVLLFEFDW</sequence>
<evidence type="ECO:0000313" key="2">
    <source>
        <dbReference type="Proteomes" id="UP001227192"/>
    </source>
</evidence>
<accession>A0AAI9XB50</accession>
<reference evidence="1" key="1">
    <citation type="submission" date="2015-06" db="EMBL/GenBank/DDBJ databases">
        <authorList>
            <person name="Nguyen H."/>
        </authorList>
    </citation>
    <scope>NUCLEOTIDE SEQUENCE</scope>
    <source>
        <strain evidence="1">DAOM 180753</strain>
    </source>
</reference>